<dbReference type="EMBL" id="LR881468">
    <property type="protein sequence ID" value="CAD5324639.1"/>
    <property type="molecule type" value="Genomic_DNA"/>
</dbReference>
<reference evidence="1 2" key="1">
    <citation type="submission" date="2020-09" db="EMBL/GenBank/DDBJ databases">
        <authorList>
            <person name="Ashkenazy H."/>
        </authorList>
    </citation>
    <scope>NUCLEOTIDE SEQUENCE [LARGE SCALE GENOMIC DNA]</scope>
    <source>
        <strain evidence="2">cv. Cdm-0</strain>
    </source>
</reference>
<accession>A0A7G2EPM0</accession>
<evidence type="ECO:0000313" key="1">
    <source>
        <dbReference type="EMBL" id="CAD5324639.1"/>
    </source>
</evidence>
<evidence type="ECO:0000313" key="2">
    <source>
        <dbReference type="Proteomes" id="UP000516314"/>
    </source>
</evidence>
<sequence>MPPLVTVATNSFDPKKQNSAPSATSIIQAWSKIRESLRNQNFDSRYLQAFRDLVSSKSTIHVADPQAKLLISILALRDVSLSSEAYTLVLRLLYVWIRKSFRPSQALVGLAVRAIRGVVDDMRNLQPALVAQSVLFSGAFACVPSLSGDVKVMTTPWLILDQSRQMERATRLRHGHMESLTGKMTAPMILTGSGSAAERDARMAHTAMALVQLFNGGYHVITKVALNVGVNQLVFCF</sequence>
<dbReference type="PANTHER" id="PTHR36337">
    <property type="entry name" value="OBSCURIN-LIKE PROTEIN"/>
    <property type="match status" value="1"/>
</dbReference>
<dbReference type="Proteomes" id="UP000516314">
    <property type="component" value="Chromosome 3"/>
</dbReference>
<organism evidence="1 2">
    <name type="scientific">Arabidopsis thaliana</name>
    <name type="common">Mouse-ear cress</name>
    <dbReference type="NCBI Taxonomy" id="3702"/>
    <lineage>
        <taxon>Eukaryota</taxon>
        <taxon>Viridiplantae</taxon>
        <taxon>Streptophyta</taxon>
        <taxon>Embryophyta</taxon>
        <taxon>Tracheophyta</taxon>
        <taxon>Spermatophyta</taxon>
        <taxon>Magnoliopsida</taxon>
        <taxon>eudicotyledons</taxon>
        <taxon>Gunneridae</taxon>
        <taxon>Pentapetalae</taxon>
        <taxon>rosids</taxon>
        <taxon>malvids</taxon>
        <taxon>Brassicales</taxon>
        <taxon>Brassicaceae</taxon>
        <taxon>Camelineae</taxon>
        <taxon>Arabidopsis</taxon>
    </lineage>
</organism>
<name>A0A7G2EPM0_ARATH</name>
<gene>
    <name evidence="1" type="ORF">AT9943_LOCUS12522</name>
</gene>
<dbReference type="PANTHER" id="PTHR36337:SF1">
    <property type="entry name" value="OBSCURIN-LIKE PROTEIN"/>
    <property type="match status" value="1"/>
</dbReference>
<proteinExistence type="predicted"/>
<protein>
    <submittedName>
        <fullName evidence="1">(thale cress) hypothetical protein</fullName>
    </submittedName>
</protein>
<dbReference type="AlphaFoldDB" id="A0A7G2EPM0"/>